<name>U7QBC2_9CYAN</name>
<organism evidence="1 2">
    <name type="scientific">Lyngbya aestuarii BL J</name>
    <dbReference type="NCBI Taxonomy" id="1348334"/>
    <lineage>
        <taxon>Bacteria</taxon>
        <taxon>Bacillati</taxon>
        <taxon>Cyanobacteriota</taxon>
        <taxon>Cyanophyceae</taxon>
        <taxon>Oscillatoriophycideae</taxon>
        <taxon>Oscillatoriales</taxon>
        <taxon>Microcoleaceae</taxon>
        <taxon>Lyngbya</taxon>
    </lineage>
</organism>
<evidence type="ECO:0000313" key="2">
    <source>
        <dbReference type="Proteomes" id="UP000017127"/>
    </source>
</evidence>
<evidence type="ECO:0000313" key="1">
    <source>
        <dbReference type="EMBL" id="ERT04482.1"/>
    </source>
</evidence>
<reference evidence="1 2" key="1">
    <citation type="journal article" date="2013" name="Front. Microbiol.">
        <title>Comparative genomic analyses of the cyanobacterium, Lyngbya aestuarii BL J, a powerful hydrogen producer.</title>
        <authorList>
            <person name="Kothari A."/>
            <person name="Vaughn M."/>
            <person name="Garcia-Pichel F."/>
        </authorList>
    </citation>
    <scope>NUCLEOTIDE SEQUENCE [LARGE SCALE GENOMIC DNA]</scope>
    <source>
        <strain evidence="1 2">BL J</strain>
    </source>
</reference>
<protein>
    <submittedName>
        <fullName evidence="1">Uncharacterized protein</fullName>
    </submittedName>
</protein>
<proteinExistence type="predicted"/>
<comment type="caution">
    <text evidence="1">The sequence shown here is derived from an EMBL/GenBank/DDBJ whole genome shotgun (WGS) entry which is preliminary data.</text>
</comment>
<dbReference type="EMBL" id="AUZM01000095">
    <property type="protein sequence ID" value="ERT04482.1"/>
    <property type="molecule type" value="Genomic_DNA"/>
</dbReference>
<dbReference type="Proteomes" id="UP000017127">
    <property type="component" value="Unassembled WGS sequence"/>
</dbReference>
<accession>U7QBC2</accession>
<gene>
    <name evidence="1" type="ORF">M595_5582</name>
</gene>
<sequence>MRILSLISAIVLIIFRAGTGNSFHLEITPDFGFSIHLEYL</sequence>
<dbReference type="AlphaFoldDB" id="U7QBC2"/>
<keyword evidence="2" id="KW-1185">Reference proteome</keyword>